<dbReference type="SUPFAM" id="SSF50978">
    <property type="entry name" value="WD40 repeat-like"/>
    <property type="match status" value="2"/>
</dbReference>
<accession>A0A0L6VL73</accession>
<feature type="repeat" description="WD" evidence="3">
    <location>
        <begin position="245"/>
        <end position="287"/>
    </location>
</feature>
<dbReference type="InterPro" id="IPR001680">
    <property type="entry name" value="WD40_rpt"/>
</dbReference>
<dbReference type="FunFam" id="2.130.10.10:FF:000102">
    <property type="entry name" value="Actin-interacting protein 1"/>
    <property type="match status" value="1"/>
</dbReference>
<dbReference type="STRING" id="27349.A0A0L6VL73"/>
<dbReference type="Pfam" id="PF00400">
    <property type="entry name" value="WD40"/>
    <property type="match status" value="5"/>
</dbReference>
<name>A0A0L6VL73_9BASI</name>
<dbReference type="InterPro" id="IPR015943">
    <property type="entry name" value="WD40/YVTN_repeat-like_dom_sf"/>
</dbReference>
<organism evidence="4 5">
    <name type="scientific">Puccinia sorghi</name>
    <dbReference type="NCBI Taxonomy" id="27349"/>
    <lineage>
        <taxon>Eukaryota</taxon>
        <taxon>Fungi</taxon>
        <taxon>Dikarya</taxon>
        <taxon>Basidiomycota</taxon>
        <taxon>Pucciniomycotina</taxon>
        <taxon>Pucciniomycetes</taxon>
        <taxon>Pucciniales</taxon>
        <taxon>Pucciniaceae</taxon>
        <taxon>Puccinia</taxon>
    </lineage>
</organism>
<keyword evidence="1 3" id="KW-0853">WD repeat</keyword>
<dbReference type="PROSITE" id="PS50294">
    <property type="entry name" value="WD_REPEATS_REGION"/>
    <property type="match status" value="3"/>
</dbReference>
<feature type="repeat" description="WD" evidence="3">
    <location>
        <begin position="197"/>
        <end position="238"/>
    </location>
</feature>
<protein>
    <recommendedName>
        <fullName evidence="6">Anaphase-promoting complex subunit 4 WD40 domain-containing protein</fullName>
    </recommendedName>
</protein>
<evidence type="ECO:0000256" key="3">
    <source>
        <dbReference type="PROSITE-ProRule" id="PRU00221"/>
    </source>
</evidence>
<proteinExistence type="predicted"/>
<reference evidence="4 5" key="1">
    <citation type="submission" date="2015-08" db="EMBL/GenBank/DDBJ databases">
        <title>Next Generation Sequencing and Analysis of the Genome of Puccinia sorghi L Schw, the Causal Agent of Maize Common Rust.</title>
        <authorList>
            <person name="Rochi L."/>
            <person name="Burguener G."/>
            <person name="Darino M."/>
            <person name="Turjanski A."/>
            <person name="Kreff E."/>
            <person name="Dieguez M.J."/>
            <person name="Sacco F."/>
        </authorList>
    </citation>
    <scope>NUCLEOTIDE SEQUENCE [LARGE SCALE GENOMIC DNA]</scope>
    <source>
        <strain evidence="4 5">RO10H11247</strain>
    </source>
</reference>
<gene>
    <name evidence="4" type="ORF">VP01_1419g4</name>
</gene>
<keyword evidence="5" id="KW-1185">Reference proteome</keyword>
<evidence type="ECO:0000256" key="2">
    <source>
        <dbReference type="ARBA" id="ARBA00022737"/>
    </source>
</evidence>
<dbReference type="Proteomes" id="UP000037035">
    <property type="component" value="Unassembled WGS sequence"/>
</dbReference>
<dbReference type="GO" id="GO:0030042">
    <property type="term" value="P:actin filament depolymerization"/>
    <property type="evidence" value="ECO:0007669"/>
    <property type="project" value="TreeGrafter"/>
</dbReference>
<dbReference type="GO" id="GO:0051015">
    <property type="term" value="F:actin filament binding"/>
    <property type="evidence" value="ECO:0007669"/>
    <property type="project" value="TreeGrafter"/>
</dbReference>
<dbReference type="AlphaFoldDB" id="A0A0L6VL73"/>
<sequence length="666" mass="71250">MAATPISLWAPNPSTGERGTAIKFDSNEKGSIVYAAGRSIFIKNLDTLESVSYSGHVRPTTVAKFSPSGFYVASGDSAGNVRVWDIAGEDQVLKLEVKAISGKINDLAWDAENGGKRIVAVGEGRERFGHAFTIDGGNSVGEIAGHSKLINSVSVRSVRPFRAVTASDDTSLAWLSSDVVLFFSFFNGTPYKFSKTIRTHSRFVQTVEYAKDGSLFASGGSDSKLFIYDGSTGDTICQLGAEDAANKHTGTIYSIDWSKANPSTLASFSADGTVMRWDASSQKHVGTWVLADSPTPEQQLVGGIWLEGNRLVSLAYNGDLTILDDRQAEPVKKIYASIIAAAKCPTGSGVFAGDHSGRVFHFSNEGVCKPVAASSSSNIIGLSASQDKVLSVSMDDSVKEINPSEVAYNANVAVPLPAQAKGLCARSMDNVALVITSNEARLIESGNSTTTISLDYSATACALSSKFAAIGTAVCDSCHLNDGKVNIYDASGNTLKLLANLSKNVSSVTCMAISPDEKFLGAGEQNGKIMIYELSGEYPLKTAQWCWHTARIMSLCWSPCSAFLASSSLDTNIYIWSLAKLTKNIPIKVCTFPFFLFFFFKKKRCLKSPYTKLTSQIHPASYKKKKKNAHVGGTTEVIWGTDGDGLISCGSDGAIRKFSIPLDSLK</sequence>
<dbReference type="OrthoDB" id="2306at2759"/>
<dbReference type="InterPro" id="IPR036322">
    <property type="entry name" value="WD40_repeat_dom_sf"/>
</dbReference>
<feature type="repeat" description="WD" evidence="3">
    <location>
        <begin position="548"/>
        <end position="578"/>
    </location>
</feature>
<dbReference type="GO" id="GO:0030864">
    <property type="term" value="C:cortical actin cytoskeleton"/>
    <property type="evidence" value="ECO:0007669"/>
    <property type="project" value="TreeGrafter"/>
</dbReference>
<evidence type="ECO:0000313" key="4">
    <source>
        <dbReference type="EMBL" id="KNZ61327.1"/>
    </source>
</evidence>
<evidence type="ECO:0008006" key="6">
    <source>
        <dbReference type="Google" id="ProtNLM"/>
    </source>
</evidence>
<comment type="caution">
    <text evidence="4">The sequence shown here is derived from an EMBL/GenBank/DDBJ whole genome shotgun (WGS) entry which is preliminary data.</text>
</comment>
<evidence type="ECO:0000313" key="5">
    <source>
        <dbReference type="Proteomes" id="UP000037035"/>
    </source>
</evidence>
<evidence type="ECO:0000256" key="1">
    <source>
        <dbReference type="ARBA" id="ARBA00022574"/>
    </source>
</evidence>
<dbReference type="VEuPathDB" id="FungiDB:VP01_1419g4"/>
<dbReference type="PROSITE" id="PS50082">
    <property type="entry name" value="WD_REPEATS_2"/>
    <property type="match status" value="4"/>
</dbReference>
<dbReference type="Gene3D" id="2.130.10.10">
    <property type="entry name" value="YVTN repeat-like/Quinoprotein amine dehydrogenase"/>
    <property type="match status" value="2"/>
</dbReference>
<dbReference type="EMBL" id="LAVV01004665">
    <property type="protein sequence ID" value="KNZ61327.1"/>
    <property type="molecule type" value="Genomic_DNA"/>
</dbReference>
<dbReference type="SMART" id="SM00320">
    <property type="entry name" value="WD40"/>
    <property type="match status" value="8"/>
</dbReference>
<keyword evidence="2" id="KW-0677">Repeat</keyword>
<feature type="repeat" description="WD" evidence="3">
    <location>
        <begin position="53"/>
        <end position="94"/>
    </location>
</feature>
<dbReference type="PANTHER" id="PTHR19856:SF0">
    <property type="entry name" value="WD REPEAT-CONTAINING PROTEIN 1"/>
    <property type="match status" value="1"/>
</dbReference>
<dbReference type="PANTHER" id="PTHR19856">
    <property type="entry name" value="WD-REPEATCONTAINING PROTEIN WDR1"/>
    <property type="match status" value="1"/>
</dbReference>